<keyword evidence="7 8" id="KW-0342">GTP-binding</keyword>
<evidence type="ECO:0000256" key="2">
    <source>
        <dbReference type="ARBA" id="ARBA00007249"/>
    </source>
</evidence>
<dbReference type="Pfam" id="PF03144">
    <property type="entry name" value="GTP_EFTU_D2"/>
    <property type="match status" value="1"/>
</dbReference>
<comment type="similarity">
    <text evidence="2 8">Belongs to the TRAFAC class translation factor GTPase superfamily. Classic translation factor GTPase family. EF-Tu/EF-1A subfamily.</text>
</comment>
<dbReference type="SUPFAM" id="SSF50465">
    <property type="entry name" value="EF-Tu/eEF-1alpha/eIF2-gamma C-terminal domain"/>
    <property type="match status" value="1"/>
</dbReference>
<dbReference type="Gene3D" id="2.40.30.10">
    <property type="entry name" value="Translation factors"/>
    <property type="match status" value="2"/>
</dbReference>
<sequence>MPKEKTHINIVVIGHVDSGKSTTTGHLIYKCGGIDRRVIEKFEKEAQEMGKGSFKYAWVLDKLKAERERGITIDIALWKFETEKYCITIIDAPGHRDFIKNMITGTSQADCAVLVVAAGKGEFETGISKNGQTREHALLAYTLGVKQLIVAVNKMDTHEYDKGRFDEIVKEVSSYIRKIGYNPKAVAFVPVSGWHGDNMMEQSPNMPWYSGWSIDRKEGTCSGKTLFNALDSIVPPQRPTERPLRLPLQDVYKIGGIGTVPVGRVETGILKPGIVVTFAPANVSTEVKSVEMHHESLVEALPGDNVGFNVKNVSVKDLRRGFVAGDSKCDPPKETKSFEAQVIVINHPGQIGAGYSPVLDCHTAHIACKFTELKEKIDRRSGKKLEDAPKSIKSGDAAIVVLTPTKPMCVETFNEFPPLGRFAVRDMRQTVAVGVIKSVEHADVVNKVTKSAMKVNKTSDKKK</sequence>
<dbReference type="GO" id="GO:0005525">
    <property type="term" value="F:GTP binding"/>
    <property type="evidence" value="ECO:0007669"/>
    <property type="project" value="UniProtKB-UniRule"/>
</dbReference>
<evidence type="ECO:0000256" key="1">
    <source>
        <dbReference type="ARBA" id="ARBA00004496"/>
    </source>
</evidence>
<accession>A0A0L8GAU6</accession>
<dbReference type="NCBIfam" id="NF008969">
    <property type="entry name" value="PRK12317.1"/>
    <property type="match status" value="1"/>
</dbReference>
<dbReference type="InterPro" id="IPR009000">
    <property type="entry name" value="Transl_B-barrel_sf"/>
</dbReference>
<dbReference type="Pfam" id="PF00009">
    <property type="entry name" value="GTP_EFTU"/>
    <property type="match status" value="1"/>
</dbReference>
<protein>
    <recommendedName>
        <fullName evidence="8">Elongation factor 1-alpha</fullName>
    </recommendedName>
</protein>
<feature type="domain" description="Tr-type G" evidence="9">
    <location>
        <begin position="5"/>
        <end position="240"/>
    </location>
</feature>
<evidence type="ECO:0000256" key="5">
    <source>
        <dbReference type="ARBA" id="ARBA00022768"/>
    </source>
</evidence>
<dbReference type="SUPFAM" id="SSF52540">
    <property type="entry name" value="P-loop containing nucleoside triphosphate hydrolases"/>
    <property type="match status" value="1"/>
</dbReference>
<evidence type="ECO:0000256" key="3">
    <source>
        <dbReference type="ARBA" id="ARBA00022490"/>
    </source>
</evidence>
<name>A0A0L8GAU6_OCTBM</name>
<dbReference type="Gene3D" id="3.40.50.300">
    <property type="entry name" value="P-loop containing nucleotide triphosphate hydrolases"/>
    <property type="match status" value="1"/>
</dbReference>
<keyword evidence="4 8" id="KW-0547">Nucleotide-binding</keyword>
<comment type="subcellular location">
    <subcellularLocation>
        <location evidence="1">Cytoplasm</location>
    </subcellularLocation>
</comment>
<dbReference type="CDD" id="cd03705">
    <property type="entry name" value="EF1_alpha_III"/>
    <property type="match status" value="1"/>
</dbReference>
<dbReference type="CDD" id="cd03693">
    <property type="entry name" value="EF1_alpha_II"/>
    <property type="match status" value="1"/>
</dbReference>
<dbReference type="OrthoDB" id="342024at2759"/>
<dbReference type="NCBIfam" id="TIGR00483">
    <property type="entry name" value="EF-1_alpha"/>
    <property type="match status" value="1"/>
</dbReference>
<comment type="function">
    <text evidence="8">This protein promotes the GTP-dependent binding of aminoacyl-tRNA to the A-site of ribosomes during protein biosynthesis.</text>
</comment>
<keyword evidence="5 8" id="KW-0251">Elongation factor</keyword>
<dbReference type="InterPro" id="IPR031157">
    <property type="entry name" value="G_TR_CS"/>
</dbReference>
<dbReference type="AlphaFoldDB" id="A0A0L8GAU6"/>
<dbReference type="GO" id="GO:0005737">
    <property type="term" value="C:cytoplasm"/>
    <property type="evidence" value="ECO:0007669"/>
    <property type="project" value="UniProtKB-SubCell"/>
</dbReference>
<dbReference type="InterPro" id="IPR009001">
    <property type="entry name" value="Transl_elong_EF1A/Init_IF2_C"/>
</dbReference>
<dbReference type="STRING" id="37653.A0A0L8GAU6"/>
<dbReference type="FunFam" id="2.40.30.10:FF:000005">
    <property type="entry name" value="Elongation factor 1-alpha"/>
    <property type="match status" value="1"/>
</dbReference>
<dbReference type="InterPro" id="IPR000795">
    <property type="entry name" value="T_Tr_GTP-bd_dom"/>
</dbReference>
<dbReference type="SUPFAM" id="SSF50447">
    <property type="entry name" value="Translation proteins"/>
    <property type="match status" value="1"/>
</dbReference>
<dbReference type="CDD" id="cd01883">
    <property type="entry name" value="EF1_alpha"/>
    <property type="match status" value="1"/>
</dbReference>
<keyword evidence="3" id="KW-0963">Cytoplasm</keyword>
<evidence type="ECO:0000256" key="6">
    <source>
        <dbReference type="ARBA" id="ARBA00022917"/>
    </source>
</evidence>
<dbReference type="PROSITE" id="PS00301">
    <property type="entry name" value="G_TR_1"/>
    <property type="match status" value="1"/>
</dbReference>
<dbReference type="GO" id="GO:0003746">
    <property type="term" value="F:translation elongation factor activity"/>
    <property type="evidence" value="ECO:0007669"/>
    <property type="project" value="UniProtKB-UniRule"/>
</dbReference>
<evidence type="ECO:0000256" key="7">
    <source>
        <dbReference type="ARBA" id="ARBA00023134"/>
    </source>
</evidence>
<evidence type="ECO:0000259" key="9">
    <source>
        <dbReference type="PROSITE" id="PS51722"/>
    </source>
</evidence>
<dbReference type="FunFam" id="2.40.30.10:FF:000003">
    <property type="entry name" value="Elongation factor 1-alpha"/>
    <property type="match status" value="1"/>
</dbReference>
<evidence type="ECO:0000313" key="10">
    <source>
        <dbReference type="EMBL" id="KOF73655.1"/>
    </source>
</evidence>
<proteinExistence type="inferred from homology"/>
<dbReference type="InterPro" id="IPR054696">
    <property type="entry name" value="GTP-eEF1A_C"/>
</dbReference>
<dbReference type="KEGG" id="obi:106878290"/>
<dbReference type="HAMAP" id="MF_00118_A">
    <property type="entry name" value="EF_Tu_A"/>
    <property type="match status" value="1"/>
</dbReference>
<reference evidence="10" key="1">
    <citation type="submission" date="2015-07" db="EMBL/GenBank/DDBJ databases">
        <title>MeaNS - Measles Nucleotide Surveillance Program.</title>
        <authorList>
            <person name="Tran T."/>
            <person name="Druce J."/>
        </authorList>
    </citation>
    <scope>NUCLEOTIDE SEQUENCE</scope>
    <source>
        <strain evidence="10">UCB-OBI-ISO-001</strain>
        <tissue evidence="10">Gonad</tissue>
    </source>
</reference>
<organism evidence="10">
    <name type="scientific">Octopus bimaculoides</name>
    <name type="common">California two-spotted octopus</name>
    <dbReference type="NCBI Taxonomy" id="37653"/>
    <lineage>
        <taxon>Eukaryota</taxon>
        <taxon>Metazoa</taxon>
        <taxon>Spiralia</taxon>
        <taxon>Lophotrochozoa</taxon>
        <taxon>Mollusca</taxon>
        <taxon>Cephalopoda</taxon>
        <taxon>Coleoidea</taxon>
        <taxon>Octopodiformes</taxon>
        <taxon>Octopoda</taxon>
        <taxon>Incirrata</taxon>
        <taxon>Octopodidae</taxon>
        <taxon>Octopus</taxon>
    </lineage>
</organism>
<dbReference type="InterPro" id="IPR050100">
    <property type="entry name" value="TRAFAC_GTPase_members"/>
</dbReference>
<dbReference type="FunFam" id="3.40.50.300:FF:000090">
    <property type="entry name" value="Elongation factor 1-alpha"/>
    <property type="match status" value="1"/>
</dbReference>
<dbReference type="PRINTS" id="PR00315">
    <property type="entry name" value="ELONGATNFCT"/>
</dbReference>
<keyword evidence="6" id="KW-0648">Protein biosynthesis</keyword>
<dbReference type="Pfam" id="PF22594">
    <property type="entry name" value="GTP-eEF1A_C"/>
    <property type="match status" value="1"/>
</dbReference>
<dbReference type="InterPro" id="IPR004161">
    <property type="entry name" value="EFTu-like_2"/>
</dbReference>
<evidence type="ECO:0000256" key="4">
    <source>
        <dbReference type="ARBA" id="ARBA00022741"/>
    </source>
</evidence>
<dbReference type="OMA" id="SPPCYTP"/>
<dbReference type="PROSITE" id="PS51722">
    <property type="entry name" value="G_TR_2"/>
    <property type="match status" value="1"/>
</dbReference>
<dbReference type="PANTHER" id="PTHR23115">
    <property type="entry name" value="TRANSLATION FACTOR"/>
    <property type="match status" value="1"/>
</dbReference>
<gene>
    <name evidence="10" type="ORF">OCBIM_22037527mg</name>
</gene>
<dbReference type="GO" id="GO:0003924">
    <property type="term" value="F:GTPase activity"/>
    <property type="evidence" value="ECO:0007669"/>
    <property type="project" value="UniProtKB-UniRule"/>
</dbReference>
<dbReference type="InterPro" id="IPR004539">
    <property type="entry name" value="Transl_elong_EF1A_euk/arc"/>
</dbReference>
<evidence type="ECO:0000256" key="8">
    <source>
        <dbReference type="RuleBase" id="RU000325"/>
    </source>
</evidence>
<dbReference type="EMBL" id="KQ423058">
    <property type="protein sequence ID" value="KOF73655.1"/>
    <property type="molecule type" value="Genomic_DNA"/>
</dbReference>
<dbReference type="InterPro" id="IPR027417">
    <property type="entry name" value="P-loop_NTPase"/>
</dbReference>